<proteinExistence type="predicted"/>
<evidence type="ECO:0000256" key="1">
    <source>
        <dbReference type="ARBA" id="ARBA00004308"/>
    </source>
</evidence>
<feature type="compositionally biased region" description="Low complexity" evidence="5">
    <location>
        <begin position="613"/>
        <end position="622"/>
    </location>
</feature>
<gene>
    <name evidence="7" type="ORF">INT43_002186</name>
</gene>
<feature type="compositionally biased region" description="Basic and acidic residues" evidence="5">
    <location>
        <begin position="651"/>
        <end position="664"/>
    </location>
</feature>
<evidence type="ECO:0000256" key="3">
    <source>
        <dbReference type="ARBA" id="ARBA00022927"/>
    </source>
</evidence>
<sequence>MSSFSTYRGSEFLASGVSHDFLRFVKKVSDSKSKAEERDHIMSEIESVKSKIGLPDVSSSRMKQYLMRLIHAHMMGYNVDFGLIYAIMITQSGETAVDRRVGYIASALFIGNDNELTIMLTNTMEFLGFAELQFSRPVRRTDSDMQYQAPRDYGSCKTVRKKAYAALYSLYQVDPQLEEQIIPIMEKGLVDKDPSVIGAVIGLWKQLIQKIPTLYEDVLPAVFEHLRNIIAGKLHKSFDYHLTPSPWIQLHCLEILETVQDADLGSASDNLDLTIEVLHAAEKGVDAAYGENLDFGSVKKFVTAQNHIMKYLGLRCLALMNEEVWDEQLRDGIIISDAIAVSRGDETLADEAMMLIENIADSDMLFRISENCLKAISDTQLHKTAVHQRLCQWYIKQIEKHCTLSDGYLELILKVIVESGTSLPEADVEEYCLQFSSALHDDMDNTKFRVAATDFCYKVLKRKSSMTLPVPLLKLVIKTLGENTHIIETEAIDIISQLEKWLSIVEDDDDLIVFIIIVLHDCIARERICTKSLISQMKRYRRSSIHEVQEACYQFLELSQTLTRDQILDTNPDYQYWDQPIMANRDRPSNNRYPVQSQDIEARNHPLARNFYSSQSSRSSSSGTANNQGTSPRHHHLGRQRKSDYSSSRRSSYDIHDPNDSNKEILYDRSDIMSSLIDIEQSGSRSPSSYSQKAASSTVRPLKISTSQFGKLWLALPENELKFQPANVFVTTMAKVAESILDDTGLWPIELIGEELIAAGDLANKRPVLAHLRITESGDIECTVRSTRQVDSITRAYQGSVHHLKIPLQ</sequence>
<dbReference type="AlphaFoldDB" id="A0A8H7UH98"/>
<dbReference type="Gene3D" id="1.25.10.10">
    <property type="entry name" value="Leucine-rich Repeat Variant"/>
    <property type="match status" value="3"/>
</dbReference>
<dbReference type="InterPro" id="IPR016024">
    <property type="entry name" value="ARM-type_fold"/>
</dbReference>
<dbReference type="InterPro" id="IPR050840">
    <property type="entry name" value="Adaptor_Complx_Large_Subunit"/>
</dbReference>
<comment type="caution">
    <text evidence="7">The sequence shown here is derived from an EMBL/GenBank/DDBJ whole genome shotgun (WGS) entry which is preliminary data.</text>
</comment>
<evidence type="ECO:0000256" key="5">
    <source>
        <dbReference type="SAM" id="MobiDB-lite"/>
    </source>
</evidence>
<organism evidence="7 8">
    <name type="scientific">Mortierella isabellina</name>
    <name type="common">Filamentous fungus</name>
    <name type="synonym">Umbelopsis isabellina</name>
    <dbReference type="NCBI Taxonomy" id="91625"/>
    <lineage>
        <taxon>Eukaryota</taxon>
        <taxon>Fungi</taxon>
        <taxon>Fungi incertae sedis</taxon>
        <taxon>Mucoromycota</taxon>
        <taxon>Mucoromycotina</taxon>
        <taxon>Umbelopsidomycetes</taxon>
        <taxon>Umbelopsidales</taxon>
        <taxon>Umbelopsidaceae</taxon>
        <taxon>Umbelopsis</taxon>
    </lineage>
</organism>
<keyword evidence="3" id="KW-0653">Protein transport</keyword>
<comment type="subcellular location">
    <subcellularLocation>
        <location evidence="1">Endomembrane system</location>
    </subcellularLocation>
</comment>
<feature type="region of interest" description="Disordered" evidence="5">
    <location>
        <begin position="612"/>
        <end position="664"/>
    </location>
</feature>
<dbReference type="GO" id="GO:0016192">
    <property type="term" value="P:vesicle-mediated transport"/>
    <property type="evidence" value="ECO:0007669"/>
    <property type="project" value="InterPro"/>
</dbReference>
<dbReference type="SUPFAM" id="SSF48371">
    <property type="entry name" value="ARM repeat"/>
    <property type="match status" value="1"/>
</dbReference>
<dbReference type="InterPro" id="IPR002553">
    <property type="entry name" value="Clathrin/coatomer_adapt-like_N"/>
</dbReference>
<accession>A0A8H7UH98</accession>
<dbReference type="Proteomes" id="UP000654370">
    <property type="component" value="Unassembled WGS sequence"/>
</dbReference>
<dbReference type="Pfam" id="PF01602">
    <property type="entry name" value="Adaptin_N"/>
    <property type="match status" value="1"/>
</dbReference>
<dbReference type="GO" id="GO:0030117">
    <property type="term" value="C:membrane coat"/>
    <property type="evidence" value="ECO:0007669"/>
    <property type="project" value="InterPro"/>
</dbReference>
<protein>
    <recommendedName>
        <fullName evidence="6">AP-4 complex subunit epsilon-1 C-terminal domain-containing protein</fullName>
    </recommendedName>
</protein>
<name>A0A8H7UH98_MORIS</name>
<evidence type="ECO:0000313" key="8">
    <source>
        <dbReference type="Proteomes" id="UP000654370"/>
    </source>
</evidence>
<dbReference type="SMART" id="SM01356">
    <property type="entry name" value="AP4E_app_platf"/>
    <property type="match status" value="1"/>
</dbReference>
<dbReference type="InterPro" id="IPR028269">
    <property type="entry name" value="AP4E1_C"/>
</dbReference>
<dbReference type="PANTHER" id="PTHR22780">
    <property type="entry name" value="ADAPTIN, ALPHA/GAMMA/EPSILON"/>
    <property type="match status" value="1"/>
</dbReference>
<evidence type="ECO:0000256" key="4">
    <source>
        <dbReference type="ARBA" id="ARBA00023136"/>
    </source>
</evidence>
<feature type="domain" description="AP-4 complex subunit epsilon-1 C-terminal" evidence="6">
    <location>
        <begin position="700"/>
        <end position="802"/>
    </location>
</feature>
<dbReference type="OrthoDB" id="29308at2759"/>
<dbReference type="Pfam" id="PF14807">
    <property type="entry name" value="AP4E_app_platf"/>
    <property type="match status" value="1"/>
</dbReference>
<dbReference type="InterPro" id="IPR011989">
    <property type="entry name" value="ARM-like"/>
</dbReference>
<evidence type="ECO:0000259" key="6">
    <source>
        <dbReference type="SMART" id="SM01356"/>
    </source>
</evidence>
<reference evidence="7" key="1">
    <citation type="submission" date="2020-12" db="EMBL/GenBank/DDBJ databases">
        <title>Metabolic potential, ecology and presence of endohyphal bacteria is reflected in genomic diversity of Mucoromycotina.</title>
        <authorList>
            <person name="Muszewska A."/>
            <person name="Okrasinska A."/>
            <person name="Steczkiewicz K."/>
            <person name="Drgas O."/>
            <person name="Orlowska M."/>
            <person name="Perlinska-Lenart U."/>
            <person name="Aleksandrzak-Piekarczyk T."/>
            <person name="Szatraj K."/>
            <person name="Zielenkiewicz U."/>
            <person name="Pilsyk S."/>
            <person name="Malc E."/>
            <person name="Mieczkowski P."/>
            <person name="Kruszewska J.S."/>
            <person name="Biernat P."/>
            <person name="Pawlowska J."/>
        </authorList>
    </citation>
    <scope>NUCLEOTIDE SEQUENCE</scope>
    <source>
        <strain evidence="7">WA0000067209</strain>
    </source>
</reference>
<evidence type="ECO:0000256" key="2">
    <source>
        <dbReference type="ARBA" id="ARBA00022448"/>
    </source>
</evidence>
<evidence type="ECO:0000313" key="7">
    <source>
        <dbReference type="EMBL" id="KAG2185751.1"/>
    </source>
</evidence>
<dbReference type="GO" id="GO:0006886">
    <property type="term" value="P:intracellular protein transport"/>
    <property type="evidence" value="ECO:0007669"/>
    <property type="project" value="InterPro"/>
</dbReference>
<keyword evidence="4" id="KW-0472">Membrane</keyword>
<dbReference type="GO" id="GO:0012505">
    <property type="term" value="C:endomembrane system"/>
    <property type="evidence" value="ECO:0007669"/>
    <property type="project" value="UniProtKB-SubCell"/>
</dbReference>
<keyword evidence="8" id="KW-1185">Reference proteome</keyword>
<dbReference type="EMBL" id="JAEPQZ010000001">
    <property type="protein sequence ID" value="KAG2185751.1"/>
    <property type="molecule type" value="Genomic_DNA"/>
</dbReference>
<keyword evidence="2" id="KW-0813">Transport</keyword>